<dbReference type="GO" id="GO:0015421">
    <property type="term" value="F:ABC-type oligopeptide transporter activity"/>
    <property type="evidence" value="ECO:0007669"/>
    <property type="project" value="TreeGrafter"/>
</dbReference>
<comment type="subcellular location">
    <subcellularLocation>
        <location evidence="1">Cell membrane</location>
        <topology evidence="1">Multi-pass membrane protein</topology>
    </subcellularLocation>
</comment>
<evidence type="ECO:0000256" key="1">
    <source>
        <dbReference type="ARBA" id="ARBA00004651"/>
    </source>
</evidence>
<keyword evidence="5 15" id="KW-0067">ATP-binding</keyword>
<evidence type="ECO:0000256" key="4">
    <source>
        <dbReference type="ARBA" id="ARBA00022741"/>
    </source>
</evidence>
<dbReference type="FunFam" id="3.40.50.300:FF:000218">
    <property type="entry name" value="Multidrug ABC transporter ATP-binding protein"/>
    <property type="match status" value="1"/>
</dbReference>
<comment type="caution">
    <text evidence="15">The sequence shown here is derived from an EMBL/GenBank/DDBJ whole genome shotgun (WGS) entry which is preliminary data.</text>
</comment>
<dbReference type="InterPro" id="IPR011527">
    <property type="entry name" value="ABC1_TM_dom"/>
</dbReference>
<protein>
    <recommendedName>
        <fullName evidence="11">Multidrug resistance ABC transporter ATP-binding and permease protein</fullName>
        <ecNumber evidence="2">7.6.2.2</ecNumber>
    </recommendedName>
</protein>
<dbReference type="GO" id="GO:0005886">
    <property type="term" value="C:plasma membrane"/>
    <property type="evidence" value="ECO:0007669"/>
    <property type="project" value="UniProtKB-SubCell"/>
</dbReference>
<dbReference type="SUPFAM" id="SSF90123">
    <property type="entry name" value="ABC transporter transmembrane region"/>
    <property type="match status" value="1"/>
</dbReference>
<keyword evidence="6 12" id="KW-1133">Transmembrane helix</keyword>
<dbReference type="InterPro" id="IPR017871">
    <property type="entry name" value="ABC_transporter-like_CS"/>
</dbReference>
<evidence type="ECO:0000256" key="3">
    <source>
        <dbReference type="ARBA" id="ARBA00022692"/>
    </source>
</evidence>
<keyword evidence="4" id="KW-0547">Nucleotide-binding</keyword>
<dbReference type="InterPro" id="IPR003439">
    <property type="entry name" value="ABC_transporter-like_ATP-bd"/>
</dbReference>
<evidence type="ECO:0000256" key="2">
    <source>
        <dbReference type="ARBA" id="ARBA00012191"/>
    </source>
</evidence>
<dbReference type="Gene3D" id="3.40.50.300">
    <property type="entry name" value="P-loop containing nucleotide triphosphate hydrolases"/>
    <property type="match status" value="1"/>
</dbReference>
<comment type="catalytic activity">
    <reaction evidence="8">
        <text>ATP + H2O + xenobioticSide 1 = ADP + phosphate + xenobioticSide 2.</text>
        <dbReference type="EC" id="7.6.2.2"/>
    </reaction>
</comment>
<evidence type="ECO:0000256" key="9">
    <source>
        <dbReference type="ARBA" id="ARBA00059943"/>
    </source>
</evidence>
<feature type="transmembrane region" description="Helical" evidence="12">
    <location>
        <begin position="195"/>
        <end position="213"/>
    </location>
</feature>
<feature type="domain" description="ABC transmembrane type-1" evidence="14">
    <location>
        <begin position="58"/>
        <end position="337"/>
    </location>
</feature>
<dbReference type="Proteomes" id="UP000004835">
    <property type="component" value="Unassembled WGS sequence"/>
</dbReference>
<dbReference type="PANTHER" id="PTHR43394:SF1">
    <property type="entry name" value="ATP-BINDING CASSETTE SUB-FAMILY B MEMBER 10, MITOCHONDRIAL"/>
    <property type="match status" value="1"/>
</dbReference>
<dbReference type="PANTHER" id="PTHR43394">
    <property type="entry name" value="ATP-DEPENDENT PERMEASE MDL1, MITOCHONDRIAL"/>
    <property type="match status" value="1"/>
</dbReference>
<evidence type="ECO:0000256" key="8">
    <source>
        <dbReference type="ARBA" id="ARBA00034018"/>
    </source>
</evidence>
<evidence type="ECO:0000259" key="13">
    <source>
        <dbReference type="PROSITE" id="PS50893"/>
    </source>
</evidence>
<dbReference type="GO" id="GO:0090374">
    <property type="term" value="P:oligopeptide export from mitochondrion"/>
    <property type="evidence" value="ECO:0007669"/>
    <property type="project" value="TreeGrafter"/>
</dbReference>
<evidence type="ECO:0000256" key="6">
    <source>
        <dbReference type="ARBA" id="ARBA00022989"/>
    </source>
</evidence>
<evidence type="ECO:0000256" key="5">
    <source>
        <dbReference type="ARBA" id="ARBA00022840"/>
    </source>
</evidence>
<dbReference type="EC" id="7.6.2.2" evidence="2"/>
<dbReference type="Pfam" id="PF00664">
    <property type="entry name" value="ABC_membrane"/>
    <property type="match status" value="1"/>
</dbReference>
<evidence type="ECO:0000313" key="15">
    <source>
        <dbReference type="EMBL" id="EGC70500.1"/>
    </source>
</evidence>
<dbReference type="Gene3D" id="1.20.1560.10">
    <property type="entry name" value="ABC transporter type 1, transmembrane domain"/>
    <property type="match status" value="1"/>
</dbReference>
<comment type="similarity">
    <text evidence="10">Belongs to the ABC transporter superfamily. Multidrug exporter LmrA (TC 3.A.1.117.1) family.</text>
</comment>
<accession>F0EHI6</accession>
<dbReference type="InterPro" id="IPR036640">
    <property type="entry name" value="ABC1_TM_sf"/>
</dbReference>
<dbReference type="PROSITE" id="PS50893">
    <property type="entry name" value="ABC_TRANSPORTER_2"/>
    <property type="match status" value="1"/>
</dbReference>
<feature type="transmembrane region" description="Helical" evidence="12">
    <location>
        <begin position="277"/>
        <end position="299"/>
    </location>
</feature>
<dbReference type="GO" id="GO:0008559">
    <property type="term" value="F:ABC-type xenobiotic transporter activity"/>
    <property type="evidence" value="ECO:0007669"/>
    <property type="project" value="UniProtKB-EC"/>
</dbReference>
<keyword evidence="3 12" id="KW-0812">Transmembrane</keyword>
<dbReference type="Pfam" id="PF00005">
    <property type="entry name" value="ABC_tran"/>
    <property type="match status" value="1"/>
</dbReference>
<gene>
    <name evidence="15" type="ORF">HMPREF9087_0878</name>
</gene>
<dbReference type="InterPro" id="IPR039421">
    <property type="entry name" value="Type_1_exporter"/>
</dbReference>
<evidence type="ECO:0000256" key="12">
    <source>
        <dbReference type="SAM" id="Phobius"/>
    </source>
</evidence>
<evidence type="ECO:0000256" key="10">
    <source>
        <dbReference type="ARBA" id="ARBA00061674"/>
    </source>
</evidence>
<feature type="domain" description="ABC transporter" evidence="13">
    <location>
        <begin position="369"/>
        <end position="604"/>
    </location>
</feature>
<dbReference type="PROSITE" id="PS50929">
    <property type="entry name" value="ABC_TM1F"/>
    <property type="match status" value="1"/>
</dbReference>
<proteinExistence type="inferred from homology"/>
<dbReference type="AlphaFoldDB" id="F0EHI6"/>
<dbReference type="HOGENOM" id="CLU_000604_84_3_9"/>
<evidence type="ECO:0000259" key="14">
    <source>
        <dbReference type="PROSITE" id="PS50929"/>
    </source>
</evidence>
<evidence type="ECO:0000256" key="11">
    <source>
        <dbReference type="ARBA" id="ARBA00072598"/>
    </source>
</evidence>
<feature type="transmembrane region" description="Helical" evidence="12">
    <location>
        <begin position="94"/>
        <end position="120"/>
    </location>
</feature>
<dbReference type="SUPFAM" id="SSF52540">
    <property type="entry name" value="P-loop containing nucleoside triphosphate hydrolases"/>
    <property type="match status" value="1"/>
</dbReference>
<keyword evidence="7 12" id="KW-0472">Membrane</keyword>
<reference evidence="15 16" key="1">
    <citation type="submission" date="2011-01" db="EMBL/GenBank/DDBJ databases">
        <authorList>
            <person name="Muzny D."/>
            <person name="Qin X."/>
            <person name="Deng J."/>
            <person name="Jiang H."/>
            <person name="Liu Y."/>
            <person name="Qu J."/>
            <person name="Song X.-Z."/>
            <person name="Zhang L."/>
            <person name="Thornton R."/>
            <person name="Coyle M."/>
            <person name="Francisco L."/>
            <person name="Jackson L."/>
            <person name="Javaid M."/>
            <person name="Korchina V."/>
            <person name="Kovar C."/>
            <person name="Mata R."/>
            <person name="Mathew T."/>
            <person name="Ngo R."/>
            <person name="Nguyen L."/>
            <person name="Nguyen N."/>
            <person name="Okwuonu G."/>
            <person name="Ongeri F."/>
            <person name="Pham C."/>
            <person name="Simmons D."/>
            <person name="Wilczek-Boney K."/>
            <person name="Hale W."/>
            <person name="Jakkamsetti A."/>
            <person name="Pham P."/>
            <person name="Ruth R."/>
            <person name="San Lucas F."/>
            <person name="Warren J."/>
            <person name="Zhang J."/>
            <person name="Zhao Z."/>
            <person name="Zhou C."/>
            <person name="Zhu D."/>
            <person name="Lee S."/>
            <person name="Bess C."/>
            <person name="Blankenburg K."/>
            <person name="Forbes L."/>
            <person name="Fu Q."/>
            <person name="Gubbala S."/>
            <person name="Hirani K."/>
            <person name="Jayaseelan J.C."/>
            <person name="Lara F."/>
            <person name="Munidasa M."/>
            <person name="Palculict T."/>
            <person name="Patil S."/>
            <person name="Pu L.-L."/>
            <person name="Saada N."/>
            <person name="Tang L."/>
            <person name="Weissenberger G."/>
            <person name="Zhu Y."/>
            <person name="Hemphill L."/>
            <person name="Shang Y."/>
            <person name="Youmans B."/>
            <person name="Ayvaz T."/>
            <person name="Ross M."/>
            <person name="Santibanez J."/>
            <person name="Aqrawi P."/>
            <person name="Gross S."/>
            <person name="Joshi V."/>
            <person name="Fowler G."/>
            <person name="Nazareth L."/>
            <person name="Reid J."/>
            <person name="Worley K."/>
            <person name="Petrosino J."/>
            <person name="Highlander S."/>
            <person name="Gibbs R."/>
        </authorList>
    </citation>
    <scope>NUCLEOTIDE SEQUENCE [LARGE SCALE GENOMIC DNA]</scope>
    <source>
        <strain evidence="15 16">ATCC 12755</strain>
    </source>
</reference>
<evidence type="ECO:0000256" key="7">
    <source>
        <dbReference type="ARBA" id="ARBA00023136"/>
    </source>
</evidence>
<dbReference type="InterPro" id="IPR003593">
    <property type="entry name" value="AAA+_ATPase"/>
</dbReference>
<feature type="transmembrane region" description="Helical" evidence="12">
    <location>
        <begin position="56"/>
        <end position="74"/>
    </location>
</feature>
<dbReference type="GO" id="GO:0005524">
    <property type="term" value="F:ATP binding"/>
    <property type="evidence" value="ECO:0007669"/>
    <property type="project" value="UniProtKB-KW"/>
</dbReference>
<sequence>MAGFLIAPNEKEKAAGHLACSGGKRMETTTPTVNKNKFKMKDFIHLIVSVNPKKGLFLLGMLFSLITSAASLVVPQLTKTLVDASGTPTFSTSMLVVLILAFVLQLGVGTLGGFLLRYVGESAVKTLRERLWKHLLHLPVSYFDDHKSGESSSRLVNDTSVIKELVTSQFPSFVTGLIQLVGSMIILFLMDWKMAAIMFSAVPLITLIMWPIGKIMSKLGRQLQAATADFNADASEKLSEIRLIKASNGEASEQENGRRNIGAIFTLGVKDAKVSAILQPIMTTAMLGLLVGILGYGAIRVQAGTLTSGALIAFLLYLFNIIAPVTTFAMFFSQVQKAMGATERIQEILDTPLEPIQAAPKAAIDGAVLRAEQIDFSYDPKRPILQNISFEAKPNTVIAFAGPSGGGKSTIFALLERFYEPTSGRLLIGEQPIADIDLQDWRAQIGYVSQDSAVFAGTIRENLQYGLSRTLSEEELWQGLALAYADQFVQEFPEKLETQIGERGVKLSGGQKQRIAIARAFLRDPKLLMLDEATASLDSQSEEKVQRALDHLMEGRTTLVIAHRLSTIVDADQIYFIEKGTITGQGTHAELINNHPLYAAYVNEQMIN</sequence>
<comment type="function">
    <text evidence="9">Efflux transporter for a variety of amphiphilic cationic compounds, including antibiotics.</text>
</comment>
<evidence type="ECO:0000313" key="16">
    <source>
        <dbReference type="Proteomes" id="UP000004835"/>
    </source>
</evidence>
<dbReference type="GO" id="GO:0016887">
    <property type="term" value="F:ATP hydrolysis activity"/>
    <property type="evidence" value="ECO:0007669"/>
    <property type="project" value="InterPro"/>
</dbReference>
<dbReference type="PROSITE" id="PS00211">
    <property type="entry name" value="ABC_TRANSPORTER_1"/>
    <property type="match status" value="1"/>
</dbReference>
<dbReference type="InterPro" id="IPR027417">
    <property type="entry name" value="P-loop_NTPase"/>
</dbReference>
<dbReference type="CDD" id="cd18551">
    <property type="entry name" value="ABC_6TM_LmrA_like"/>
    <property type="match status" value="1"/>
</dbReference>
<name>F0EHI6_ENTCA</name>
<dbReference type="EMBL" id="AEWT01000007">
    <property type="protein sequence ID" value="EGC70500.1"/>
    <property type="molecule type" value="Genomic_DNA"/>
</dbReference>
<organism evidence="15 16">
    <name type="scientific">Enterococcus casseliflavus ATCC 12755</name>
    <dbReference type="NCBI Taxonomy" id="888066"/>
    <lineage>
        <taxon>Bacteria</taxon>
        <taxon>Bacillati</taxon>
        <taxon>Bacillota</taxon>
        <taxon>Bacilli</taxon>
        <taxon>Lactobacillales</taxon>
        <taxon>Enterococcaceae</taxon>
        <taxon>Enterococcus</taxon>
    </lineage>
</organism>
<dbReference type="SMART" id="SM00382">
    <property type="entry name" value="AAA"/>
    <property type="match status" value="1"/>
</dbReference>
<feature type="transmembrane region" description="Helical" evidence="12">
    <location>
        <begin position="311"/>
        <end position="332"/>
    </location>
</feature>